<keyword evidence="5" id="KW-1185">Reference proteome</keyword>
<reference evidence="5" key="1">
    <citation type="submission" date="2014-11" db="EMBL/GenBank/DDBJ databases">
        <title>Genome sequencing of Roseivirga sp. D-25.</title>
        <authorList>
            <person name="Selvaratnam C."/>
            <person name="Thevarajoo S."/>
            <person name="Goh K.M."/>
            <person name="Eee R."/>
            <person name="Chan K.-G."/>
            <person name="Chong C.S."/>
        </authorList>
    </citation>
    <scope>NUCLEOTIDE SEQUENCE [LARGE SCALE GENOMIC DNA]</scope>
    <source>
        <strain evidence="5">D-25</strain>
    </source>
</reference>
<comment type="similarity">
    <text evidence="3">Belongs to the arginase family.</text>
</comment>
<dbReference type="PANTHER" id="PTHR11358">
    <property type="entry name" value="ARGINASE/AGMATINASE"/>
    <property type="match status" value="1"/>
</dbReference>
<comment type="caution">
    <text evidence="4">The sequence shown here is derived from an EMBL/GenBank/DDBJ whole genome shotgun (WGS) entry which is preliminary data.</text>
</comment>
<dbReference type="InterPro" id="IPR023696">
    <property type="entry name" value="Ureohydrolase_dom_sf"/>
</dbReference>
<evidence type="ECO:0000313" key="5">
    <source>
        <dbReference type="Proteomes" id="UP000036908"/>
    </source>
</evidence>
<dbReference type="GO" id="GO:0046872">
    <property type="term" value="F:metal ion binding"/>
    <property type="evidence" value="ECO:0007669"/>
    <property type="project" value="UniProtKB-KW"/>
</dbReference>
<organism evidence="4 5">
    <name type="scientific">Roseivirga seohaensis subsp. aquiponti</name>
    <dbReference type="NCBI Taxonomy" id="1566026"/>
    <lineage>
        <taxon>Bacteria</taxon>
        <taxon>Pseudomonadati</taxon>
        <taxon>Bacteroidota</taxon>
        <taxon>Cytophagia</taxon>
        <taxon>Cytophagales</taxon>
        <taxon>Roseivirgaceae</taxon>
        <taxon>Roseivirga</taxon>
    </lineage>
</organism>
<gene>
    <name evidence="4" type="ORF">OB69_17970</name>
</gene>
<evidence type="ECO:0000256" key="3">
    <source>
        <dbReference type="PROSITE-ProRule" id="PRU00742"/>
    </source>
</evidence>
<dbReference type="GO" id="GO:0033389">
    <property type="term" value="P:putrescine biosynthetic process from arginine, via agmatine"/>
    <property type="evidence" value="ECO:0007669"/>
    <property type="project" value="TreeGrafter"/>
</dbReference>
<evidence type="ECO:0000256" key="2">
    <source>
        <dbReference type="ARBA" id="ARBA00022801"/>
    </source>
</evidence>
<dbReference type="InterPro" id="IPR006035">
    <property type="entry name" value="Ureohydrolase"/>
</dbReference>
<dbReference type="SUPFAM" id="SSF52768">
    <property type="entry name" value="Arginase/deacetylase"/>
    <property type="match status" value="1"/>
</dbReference>
<dbReference type="RefSeq" id="WP_053225132.1">
    <property type="nucleotide sequence ID" value="NZ_JSVA01000041.1"/>
</dbReference>
<dbReference type="EMBL" id="JSVA01000041">
    <property type="protein sequence ID" value="KOF01336.1"/>
    <property type="molecule type" value="Genomic_DNA"/>
</dbReference>
<dbReference type="PROSITE" id="PS51409">
    <property type="entry name" value="ARGINASE_2"/>
    <property type="match status" value="1"/>
</dbReference>
<dbReference type="PATRIC" id="fig|1566026.4.peg.2608"/>
<keyword evidence="1" id="KW-0479">Metal-binding</keyword>
<dbReference type="PANTHER" id="PTHR11358:SF26">
    <property type="entry name" value="GUANIDINO ACID HYDROLASE, MITOCHONDRIAL"/>
    <property type="match status" value="1"/>
</dbReference>
<keyword evidence="2" id="KW-0378">Hydrolase</keyword>
<dbReference type="CDD" id="cd09988">
    <property type="entry name" value="Formimidoylglutamase"/>
    <property type="match status" value="1"/>
</dbReference>
<protein>
    <submittedName>
        <fullName evidence="4">Formiminoglutamase</fullName>
    </submittedName>
</protein>
<dbReference type="OrthoDB" id="931936at2"/>
<sequence length="378" mass="42448">MNLKLFFSPADISEELPANSVGHAVQSSGSDNFDITKCDIALVGLTDNRSAGETEGESDGADKIRAKFFQLKKGAGNYRVADLGNLKSGESLEDTNDRLREVCEFLLRHKILPLIIGGSHDLSFGQFQAYESLPELITLLNIDATLDLEPKGDENATFLDKILTYTPNYLFSYNHLAHQSYLVGQDHLSVLDKLYFEAMRLGELRENFQEAEPLVRMANMMTFDITAIRSADAPANPNAQPFGLTGEEACRLCWYAGMNEKLSSISISGFSPDLDDQHGKTATVIATMLWYFVEGFYNRKDSGKFESSEYTRYVVSQEGTDDTMVFYKSKSTDKWWMLVTFGTKHGQKAYLPCSYKDYTNATHGELPERWIRAQAKLI</sequence>
<evidence type="ECO:0000313" key="4">
    <source>
        <dbReference type="EMBL" id="KOF01336.1"/>
    </source>
</evidence>
<dbReference type="Pfam" id="PF00491">
    <property type="entry name" value="Arginase"/>
    <property type="match status" value="1"/>
</dbReference>
<dbReference type="GO" id="GO:0008783">
    <property type="term" value="F:agmatinase activity"/>
    <property type="evidence" value="ECO:0007669"/>
    <property type="project" value="TreeGrafter"/>
</dbReference>
<accession>A0A0L8AGB9</accession>
<name>A0A0L8AGB9_9BACT</name>
<evidence type="ECO:0000256" key="1">
    <source>
        <dbReference type="ARBA" id="ARBA00022723"/>
    </source>
</evidence>
<proteinExistence type="inferred from homology"/>
<dbReference type="Proteomes" id="UP000036908">
    <property type="component" value="Unassembled WGS sequence"/>
</dbReference>
<dbReference type="AlphaFoldDB" id="A0A0L8AGB9"/>
<dbReference type="Gene3D" id="3.40.800.10">
    <property type="entry name" value="Ureohydrolase domain"/>
    <property type="match status" value="1"/>
</dbReference>